<dbReference type="GO" id="GO:0000287">
    <property type="term" value="F:magnesium ion binding"/>
    <property type="evidence" value="ECO:0007669"/>
    <property type="project" value="UniProtKB-UniRule"/>
</dbReference>
<dbReference type="GO" id="GO:0016887">
    <property type="term" value="F:ATP hydrolysis activity"/>
    <property type="evidence" value="ECO:0007669"/>
    <property type="project" value="InterPro"/>
</dbReference>
<feature type="binding site" evidence="14">
    <location>
        <position position="1142"/>
    </location>
    <ligand>
        <name>ATP</name>
        <dbReference type="ChEBI" id="CHEBI:30616"/>
    </ligand>
</feature>
<name>A0A7H9HKZ3_9SACH</name>
<feature type="transmembrane region" description="Helical" evidence="16">
    <location>
        <begin position="1300"/>
        <end position="1322"/>
    </location>
</feature>
<keyword evidence="4 15" id="KW-0479">Metal-binding</keyword>
<feature type="compositionally biased region" description="Polar residues" evidence="17">
    <location>
        <begin position="1504"/>
        <end position="1517"/>
    </location>
</feature>
<evidence type="ECO:0000256" key="10">
    <source>
        <dbReference type="ARBA" id="ARBA00023136"/>
    </source>
</evidence>
<feature type="binding site" evidence="14">
    <location>
        <position position="1050"/>
    </location>
    <ligand>
        <name>ATP</name>
        <dbReference type="ChEBI" id="CHEBI:30616"/>
    </ligand>
</feature>
<feature type="transmembrane region" description="Helical" evidence="16">
    <location>
        <begin position="147"/>
        <end position="164"/>
    </location>
</feature>
<feature type="binding site" evidence="14">
    <location>
        <position position="1167"/>
    </location>
    <ligand>
        <name>ATP</name>
        <dbReference type="ChEBI" id="CHEBI:30616"/>
    </ligand>
</feature>
<dbReference type="PANTHER" id="PTHR24092:SF174">
    <property type="entry name" value="PHOSPHOLIPID-TRANSPORTING ATPASE DNF3-RELATED"/>
    <property type="match status" value="1"/>
</dbReference>
<dbReference type="Gene3D" id="3.40.50.1000">
    <property type="entry name" value="HAD superfamily/HAD-like"/>
    <property type="match status" value="2"/>
</dbReference>
<feature type="transmembrane region" description="Helical" evidence="16">
    <location>
        <begin position="403"/>
        <end position="427"/>
    </location>
</feature>
<dbReference type="PROSITE" id="PS00154">
    <property type="entry name" value="ATPASE_E1_E2"/>
    <property type="match status" value="1"/>
</dbReference>
<feature type="binding site" evidence="14">
    <location>
        <position position="1049"/>
    </location>
    <ligand>
        <name>ATP</name>
        <dbReference type="ChEBI" id="CHEBI:30616"/>
    </ligand>
</feature>
<keyword evidence="21" id="KW-1185">Reference proteome</keyword>
<feature type="region of interest" description="Disordered" evidence="17">
    <location>
        <begin position="1488"/>
        <end position="1533"/>
    </location>
</feature>
<dbReference type="Gene3D" id="3.40.1110.10">
    <property type="entry name" value="Calcium-transporting ATPase, cytoplasmic domain N"/>
    <property type="match status" value="2"/>
</dbReference>
<dbReference type="InterPro" id="IPR023214">
    <property type="entry name" value="HAD_sf"/>
</dbReference>
<dbReference type="Pfam" id="PF16209">
    <property type="entry name" value="PhoLip_ATPase_N"/>
    <property type="match status" value="1"/>
</dbReference>
<evidence type="ECO:0000256" key="7">
    <source>
        <dbReference type="ARBA" id="ARBA00022842"/>
    </source>
</evidence>
<feature type="binding site" evidence="15">
    <location>
        <position position="1167"/>
    </location>
    <ligand>
        <name>Mg(2+)</name>
        <dbReference type="ChEBI" id="CHEBI:18420"/>
    </ligand>
</feature>
<feature type="binding site" evidence="14">
    <location>
        <position position="968"/>
    </location>
    <ligand>
        <name>ATP</name>
        <dbReference type="ChEBI" id="CHEBI:30616"/>
    </ligand>
</feature>
<feature type="transmembrane region" description="Helical" evidence="16">
    <location>
        <begin position="447"/>
        <end position="470"/>
    </location>
</feature>
<feature type="transmembrane region" description="Helical" evidence="16">
    <location>
        <begin position="1334"/>
        <end position="1352"/>
    </location>
</feature>
<evidence type="ECO:0000256" key="14">
    <source>
        <dbReference type="PIRSR" id="PIRSR606539-2"/>
    </source>
</evidence>
<evidence type="ECO:0000256" key="6">
    <source>
        <dbReference type="ARBA" id="ARBA00022840"/>
    </source>
</evidence>
<evidence type="ECO:0000256" key="16">
    <source>
        <dbReference type="RuleBase" id="RU362033"/>
    </source>
</evidence>
<feature type="transmembrane region" description="Helical" evidence="16">
    <location>
        <begin position="1253"/>
        <end position="1273"/>
    </location>
</feature>
<dbReference type="InterPro" id="IPR036412">
    <property type="entry name" value="HAD-like_sf"/>
</dbReference>
<evidence type="ECO:0000256" key="9">
    <source>
        <dbReference type="ARBA" id="ARBA00022989"/>
    </source>
</evidence>
<feature type="binding site" evidence="14">
    <location>
        <position position="518"/>
    </location>
    <ligand>
        <name>ATP</name>
        <dbReference type="ChEBI" id="CHEBI:30616"/>
    </ligand>
</feature>
<feature type="region of interest" description="Disordered" evidence="17">
    <location>
        <begin position="829"/>
        <end position="860"/>
    </location>
</feature>
<keyword evidence="10 16" id="KW-0472">Membrane</keyword>
<evidence type="ECO:0000256" key="17">
    <source>
        <dbReference type="SAM" id="MobiDB-lite"/>
    </source>
</evidence>
<sequence>MGNASGKRKRAGSLRTQMFNKRLFDKFNGTESQNIELSEISESGRSVEEIRDSEVEVQEENVRIGVWDRLVDFVLNRAREVPTKDGRHIPIILDHCTAEYKKYATPEGELLIDERVGVPYCDNQITSSRYSVVTFLPKQLCAQFSKLANAYFFLVAILQMIPGWSMTGRYTTIIPLCVFMGISMAREAWDDIKRHRLDKEENEKVAQVLVKNQVHSASKSADGQLPSVTRFNNFELLAQRHGVYAEKRQWKDLRVGDFVLLKQDDWVPADLLLLASDGENNECFVETMALDGETNLKSRQPHPELSKLACAASGLANINARVTTEDPNIDLYNFEGNLELQGHRNECLQKFPLGPDNIIYRGSILRNTQNVVGMVIFTGEETKIRMNALKNPRVKAPKIQRTINMIVAFMVFVVATVSLFSYLGHVLENRKFLDQNQAWYLMKQDAGTAATIMSFIIMYNTMIPLSLYVTMEIIKVIQSKLMEWDIDIYHAETDTPCESRTATILEELGQVSYIFSDKTGTLTDNKMIFRKFSFAGTSWIHNVDPGDSPLKRENSDLEIISYDGGELLNNFGIENVHDGASSVNISNLPRKSVEYKGNSGATYTGRPSMRSLRVHNVPSLHSTVQSISRSTEDHHILKSSYELIRYIQEHPNDLFSQKAKFFILSLALCHTCLAKRSEDSFDDGDTVEYQSSSPDELALVTAARDLGYVVMGRNGKFLTIKSYPNGFDEEPQVDDYEILNYIDFNSQRKRMSVLLRVRDQPNRVLLICKGADSIILERLQNRELAYEKLDEINSTTKERKEAEAELILQRKLSLERLTADDDVVNNRLLRPSVSSNPRGSLSLKAARKSMSRKASGQQDPEMQIGSIDQFLDTIRRTDTEIDEVITQSRKSLHKQQIERYGPRISSEQHHRQSRLIDHQSIHVRSSGTSDGGSDMLRYIGSEELLQNEEYVIERTLQAIDEFSTEGLRTLVYAYRWIDIEEYNKWQDRYHQAKTSLNDRKTKIDEVGAEIEVSLSLLGTTAIEDELQEGVAEAIEKIRRAGIKMWMLTGDKRETAINIGYSCKLIYDYSTVVILSANEENMIAKMNAVIQEIDSGNVAHCVLVIDGATLALFEDNPNLMSVFIELCTKTDSVICCRASPSQKALMVSKIRKTDKKLVTLAIGDGANDIAMIQSADIGIGIAGKEGLQASRSSDYSIGQFRFLLKLLFVHGRYNYVRTSKFVLCTFYKEVTFYLTQLIYQRFTMFSGTSLYESWSLSMFNTLFTSLPVLCIGMFEKDLKPITLLTVPELYSTGRSSQGFNLFVFLQWVILGAGSSLMVMFLNVKIWGETALTDNTIYPLGLVNYTAIVFLINIKCQFVETHNRNWLAFASAAISCFGWLVWCALLPQVRKNDPIYDVPNGLYQQFGDDLTFYCSIFVLIVLPIMIDIIVKTFHVMMWPSDTDIFAQLEKKSEVRKKLELGAYNEMKQGWTWKRDPGTFATYKDKVLSRSRASSRASGKNEAAANNDKSQTNNSSTSESDGIILGQDEEEGPKYDYDKYEMLPSGKLIKRQSADHLSTQEGSTRISALIPKKLRFTLKDDQEEEDIRAIIEQRMQDLE</sequence>
<dbReference type="Gene3D" id="1.20.1110.10">
    <property type="entry name" value="Calcium-transporting ATPase, transmembrane domain"/>
    <property type="match status" value="1"/>
</dbReference>
<dbReference type="OrthoDB" id="377733at2759"/>
<feature type="domain" description="P-type ATPase C-terminal" evidence="19">
    <location>
        <begin position="1190"/>
        <end position="1438"/>
    </location>
</feature>
<dbReference type="InterPro" id="IPR032631">
    <property type="entry name" value="P-type_ATPase_N"/>
</dbReference>
<dbReference type="SUPFAM" id="SSF81653">
    <property type="entry name" value="Calcium ATPase, transduction domain A"/>
    <property type="match status" value="1"/>
</dbReference>
<keyword evidence="9 16" id="KW-1133">Transmembrane helix</keyword>
<feature type="binding site" evidence="15">
    <location>
        <position position="517"/>
    </location>
    <ligand>
        <name>Mg(2+)</name>
        <dbReference type="ChEBI" id="CHEBI:18420"/>
    </ligand>
</feature>
<dbReference type="EMBL" id="CP059267">
    <property type="protein sequence ID" value="QLQ78026.1"/>
    <property type="molecule type" value="Genomic_DNA"/>
</dbReference>
<comment type="catalytic activity">
    <reaction evidence="12">
        <text>a 1,2-diacyl-sn-glycero-3-phosphoethanolamine(out) + ATP + H2O = a 1,2-diacyl-sn-glycero-3-phosphoethanolamine(in) + ADP + phosphate + H(+)</text>
        <dbReference type="Rhea" id="RHEA:66132"/>
        <dbReference type="ChEBI" id="CHEBI:15377"/>
        <dbReference type="ChEBI" id="CHEBI:15378"/>
        <dbReference type="ChEBI" id="CHEBI:30616"/>
        <dbReference type="ChEBI" id="CHEBI:43474"/>
        <dbReference type="ChEBI" id="CHEBI:64612"/>
        <dbReference type="ChEBI" id="CHEBI:456216"/>
    </reaction>
    <physiologicalReaction direction="left-to-right" evidence="12">
        <dbReference type="Rhea" id="RHEA:66133"/>
    </physiologicalReaction>
</comment>
<keyword evidence="7 15" id="KW-0460">Magnesium</keyword>
<dbReference type="InterPro" id="IPR032630">
    <property type="entry name" value="P_typ_ATPase_c"/>
</dbReference>
<dbReference type="NCBIfam" id="TIGR01652">
    <property type="entry name" value="ATPase-Plipid"/>
    <property type="match status" value="2"/>
</dbReference>
<feature type="binding site" evidence="14">
    <location>
        <position position="517"/>
    </location>
    <ligand>
        <name>ATP</name>
        <dbReference type="ChEBI" id="CHEBI:30616"/>
    </ligand>
</feature>
<dbReference type="InterPro" id="IPR023298">
    <property type="entry name" value="ATPase_P-typ_TM_dom_sf"/>
</dbReference>
<feature type="domain" description="P-type ATPase N-terminal" evidence="18">
    <location>
        <begin position="119"/>
        <end position="173"/>
    </location>
</feature>
<evidence type="ECO:0000313" key="21">
    <source>
        <dbReference type="Proteomes" id="UP000510647"/>
    </source>
</evidence>
<feature type="binding site" evidence="14">
    <location>
        <position position="519"/>
    </location>
    <ligand>
        <name>ATP</name>
        <dbReference type="ChEBI" id="CHEBI:30616"/>
    </ligand>
</feature>
<dbReference type="GO" id="GO:0140346">
    <property type="term" value="F:phosphatidylserine flippase activity"/>
    <property type="evidence" value="ECO:0007669"/>
    <property type="project" value="UniProtKB-ARBA"/>
</dbReference>
<dbReference type="SUPFAM" id="SSF81660">
    <property type="entry name" value="Metal cation-transporting ATPase, ATP-binding domain N"/>
    <property type="match status" value="1"/>
</dbReference>
<evidence type="ECO:0000256" key="3">
    <source>
        <dbReference type="ARBA" id="ARBA00022692"/>
    </source>
</evidence>
<dbReference type="Gene3D" id="2.70.150.10">
    <property type="entry name" value="Calcium-transporting ATPase, cytoplasmic transduction domain A"/>
    <property type="match status" value="2"/>
</dbReference>
<evidence type="ECO:0000256" key="5">
    <source>
        <dbReference type="ARBA" id="ARBA00022741"/>
    </source>
</evidence>
<evidence type="ECO:0000256" key="11">
    <source>
        <dbReference type="ARBA" id="ARBA00034036"/>
    </source>
</evidence>
<evidence type="ECO:0000259" key="18">
    <source>
        <dbReference type="Pfam" id="PF16209"/>
    </source>
</evidence>
<dbReference type="SUPFAM" id="SSF56784">
    <property type="entry name" value="HAD-like"/>
    <property type="match status" value="1"/>
</dbReference>
<dbReference type="FunFam" id="3.40.1110.10:FF:000090">
    <property type="entry name" value="Phospholipid-transporting ATPase"/>
    <property type="match status" value="1"/>
</dbReference>
<feature type="transmembrane region" description="Helical" evidence="16">
    <location>
        <begin position="1364"/>
        <end position="1388"/>
    </location>
</feature>
<dbReference type="InterPro" id="IPR001757">
    <property type="entry name" value="P_typ_ATPase"/>
</dbReference>
<dbReference type="SFLD" id="SFLDF00027">
    <property type="entry name" value="p-type_atpase"/>
    <property type="match status" value="1"/>
</dbReference>
<dbReference type="NCBIfam" id="TIGR01494">
    <property type="entry name" value="ATPase_P-type"/>
    <property type="match status" value="1"/>
</dbReference>
<evidence type="ECO:0000256" key="4">
    <source>
        <dbReference type="ARBA" id="ARBA00022723"/>
    </source>
</evidence>
<dbReference type="InterPro" id="IPR006539">
    <property type="entry name" value="P-type_ATPase_IV"/>
</dbReference>
<feature type="binding site" evidence="15">
    <location>
        <position position="1163"/>
    </location>
    <ligand>
        <name>Mg(2+)</name>
        <dbReference type="ChEBI" id="CHEBI:18420"/>
    </ligand>
</feature>
<dbReference type="SUPFAM" id="SSF81665">
    <property type="entry name" value="Calcium ATPase, transmembrane domain M"/>
    <property type="match status" value="1"/>
</dbReference>
<evidence type="ECO:0000256" key="8">
    <source>
        <dbReference type="ARBA" id="ARBA00022967"/>
    </source>
</evidence>
<keyword evidence="6 14" id="KW-0067">ATP-binding</keyword>
<comment type="cofactor">
    <cofactor evidence="15">
        <name>Mg(2+)</name>
        <dbReference type="ChEBI" id="CHEBI:18420"/>
    </cofactor>
</comment>
<dbReference type="GO" id="GO:0005524">
    <property type="term" value="F:ATP binding"/>
    <property type="evidence" value="ECO:0007669"/>
    <property type="project" value="UniProtKB-UniRule"/>
</dbReference>
<comment type="similarity">
    <text evidence="2 16">Belongs to the cation transport ATPase (P-type) (TC 3.A.3) family. Type IV subfamily.</text>
</comment>
<dbReference type="PANTHER" id="PTHR24092">
    <property type="entry name" value="PROBABLE PHOSPHOLIPID-TRANSPORTING ATPASE"/>
    <property type="match status" value="1"/>
</dbReference>
<comment type="catalytic activity">
    <reaction evidence="11 16">
        <text>ATP + H2O + phospholipidSide 1 = ADP + phosphate + phospholipidSide 2.</text>
        <dbReference type="EC" id="7.6.2.1"/>
    </reaction>
</comment>
<comment type="subcellular location">
    <subcellularLocation>
        <location evidence="1 16">Membrane</location>
        <topology evidence="1 16">Multi-pass membrane protein</topology>
    </subcellularLocation>
</comment>
<evidence type="ECO:0000256" key="1">
    <source>
        <dbReference type="ARBA" id="ARBA00004141"/>
    </source>
</evidence>
<dbReference type="InterPro" id="IPR008250">
    <property type="entry name" value="ATPase_P-typ_transduc_dom_A_sf"/>
</dbReference>
<organism evidence="20 21">
    <name type="scientific">Torulaspora globosa</name>
    <dbReference type="NCBI Taxonomy" id="48254"/>
    <lineage>
        <taxon>Eukaryota</taxon>
        <taxon>Fungi</taxon>
        <taxon>Dikarya</taxon>
        <taxon>Ascomycota</taxon>
        <taxon>Saccharomycotina</taxon>
        <taxon>Saccharomycetes</taxon>
        <taxon>Saccharomycetales</taxon>
        <taxon>Saccharomycetaceae</taxon>
        <taxon>Torulaspora</taxon>
    </lineage>
</organism>
<keyword evidence="5 14" id="KW-0547">Nucleotide-binding</keyword>
<feature type="transmembrane region" description="Helical" evidence="16">
    <location>
        <begin position="1408"/>
        <end position="1428"/>
    </location>
</feature>
<dbReference type="EC" id="7.6.2.1" evidence="16"/>
<evidence type="ECO:0000256" key="15">
    <source>
        <dbReference type="PIRSR" id="PIRSR606539-3"/>
    </source>
</evidence>
<keyword evidence="3 16" id="KW-0812">Transmembrane</keyword>
<accession>A0A7H9HKZ3</accession>
<keyword evidence="8 16" id="KW-1278">Translocase</keyword>
<dbReference type="Pfam" id="PF00702">
    <property type="entry name" value="Hydrolase"/>
    <property type="match status" value="1"/>
</dbReference>
<protein>
    <recommendedName>
        <fullName evidence="16">Phospholipid-transporting ATPase</fullName>
        <ecNumber evidence="16">7.6.2.1</ecNumber>
    </recommendedName>
</protein>
<dbReference type="GO" id="GO:0032456">
    <property type="term" value="P:endocytic recycling"/>
    <property type="evidence" value="ECO:0007669"/>
    <property type="project" value="TreeGrafter"/>
</dbReference>
<dbReference type="GO" id="GO:0005802">
    <property type="term" value="C:trans-Golgi network"/>
    <property type="evidence" value="ECO:0007669"/>
    <property type="project" value="TreeGrafter"/>
</dbReference>
<feature type="active site" description="4-aspartylphosphate intermediate" evidence="13">
    <location>
        <position position="517"/>
    </location>
</feature>
<dbReference type="SFLD" id="SFLDS00003">
    <property type="entry name" value="Haloacid_Dehalogenase"/>
    <property type="match status" value="1"/>
</dbReference>
<dbReference type="Pfam" id="PF13246">
    <property type="entry name" value="Cation_ATPase"/>
    <property type="match status" value="1"/>
</dbReference>
<dbReference type="FunFam" id="3.40.50.1000:FF:000172">
    <property type="entry name" value="Phospholipid-transporting ATPase"/>
    <property type="match status" value="1"/>
</dbReference>
<dbReference type="InterPro" id="IPR044492">
    <property type="entry name" value="P_typ_ATPase_HD_dom"/>
</dbReference>
<dbReference type="Proteomes" id="UP000510647">
    <property type="component" value="Chromosome 1"/>
</dbReference>
<evidence type="ECO:0000313" key="20">
    <source>
        <dbReference type="EMBL" id="QLQ78026.1"/>
    </source>
</evidence>
<feature type="binding site" evidence="14">
    <location>
        <position position="1136"/>
    </location>
    <ligand>
        <name>ATP</name>
        <dbReference type="ChEBI" id="CHEBI:30616"/>
    </ligand>
</feature>
<dbReference type="GO" id="GO:0005886">
    <property type="term" value="C:plasma membrane"/>
    <property type="evidence" value="ECO:0007669"/>
    <property type="project" value="TreeGrafter"/>
</dbReference>
<dbReference type="Pfam" id="PF16212">
    <property type="entry name" value="PhoLip_ATPase_C"/>
    <property type="match status" value="1"/>
</dbReference>
<feature type="binding site" evidence="15">
    <location>
        <position position="519"/>
    </location>
    <ligand>
        <name>Mg(2+)</name>
        <dbReference type="ChEBI" id="CHEBI:18420"/>
    </ligand>
</feature>
<dbReference type="InterPro" id="IPR023299">
    <property type="entry name" value="ATPase_P-typ_cyto_dom_N"/>
</dbReference>
<feature type="binding site" evidence="14">
    <location>
        <position position="1048"/>
    </location>
    <ligand>
        <name>ATP</name>
        <dbReference type="ChEBI" id="CHEBI:30616"/>
    </ligand>
</feature>
<evidence type="ECO:0000256" key="13">
    <source>
        <dbReference type="PIRSR" id="PIRSR606539-1"/>
    </source>
</evidence>
<evidence type="ECO:0000256" key="2">
    <source>
        <dbReference type="ARBA" id="ARBA00008109"/>
    </source>
</evidence>
<evidence type="ECO:0000256" key="12">
    <source>
        <dbReference type="ARBA" id="ARBA00049128"/>
    </source>
</evidence>
<feature type="binding site" evidence="14">
    <location>
        <position position="1166"/>
    </location>
    <ligand>
        <name>ATP</name>
        <dbReference type="ChEBI" id="CHEBI:30616"/>
    </ligand>
</feature>
<gene>
    <name evidence="20" type="ORF">HG537_0A02730</name>
</gene>
<dbReference type="InterPro" id="IPR018303">
    <property type="entry name" value="ATPase_P-typ_P_site"/>
</dbReference>
<dbReference type="SFLD" id="SFLDG00002">
    <property type="entry name" value="C1.7:_P-type_atpase_like"/>
    <property type="match status" value="1"/>
</dbReference>
<dbReference type="GO" id="GO:0006892">
    <property type="term" value="P:post-Golgi vesicle-mediated transport"/>
    <property type="evidence" value="ECO:0007669"/>
    <property type="project" value="TreeGrafter"/>
</dbReference>
<evidence type="ECO:0000259" key="19">
    <source>
        <dbReference type="Pfam" id="PF16212"/>
    </source>
</evidence>
<proteinExistence type="inferred from homology"/>
<reference evidence="20 21" key="1">
    <citation type="submission" date="2020-06" db="EMBL/GenBank/DDBJ databases">
        <title>The yeast mating-type switching endonuclease HO is a domesticated member of an unorthodox homing genetic element family.</title>
        <authorList>
            <person name="Coughlan A.Y."/>
            <person name="Lombardi L."/>
            <person name="Braun-Galleani S."/>
            <person name="Martos A.R."/>
            <person name="Galeote V."/>
            <person name="Bigey F."/>
            <person name="Dequin S."/>
            <person name="Byrne K.P."/>
            <person name="Wolfe K.H."/>
        </authorList>
    </citation>
    <scope>NUCLEOTIDE SEQUENCE [LARGE SCALE GENOMIC DNA]</scope>
    <source>
        <strain evidence="20 21">CBS2947</strain>
    </source>
</reference>